<feature type="non-terminal residue" evidence="1">
    <location>
        <position position="1"/>
    </location>
</feature>
<organism evidence="1">
    <name type="scientific">marine sediment metagenome</name>
    <dbReference type="NCBI Taxonomy" id="412755"/>
    <lineage>
        <taxon>unclassified sequences</taxon>
        <taxon>metagenomes</taxon>
        <taxon>ecological metagenomes</taxon>
    </lineage>
</organism>
<reference evidence="1" key="1">
    <citation type="journal article" date="2015" name="Nature">
        <title>Complex archaea that bridge the gap between prokaryotes and eukaryotes.</title>
        <authorList>
            <person name="Spang A."/>
            <person name="Saw J.H."/>
            <person name="Jorgensen S.L."/>
            <person name="Zaremba-Niedzwiedzka K."/>
            <person name="Martijn J."/>
            <person name="Lind A.E."/>
            <person name="van Eijk R."/>
            <person name="Schleper C."/>
            <person name="Guy L."/>
            <person name="Ettema T.J."/>
        </authorList>
    </citation>
    <scope>NUCLEOTIDE SEQUENCE</scope>
</reference>
<dbReference type="EMBL" id="LAZR01010731">
    <property type="protein sequence ID" value="KKM65397.1"/>
    <property type="molecule type" value="Genomic_DNA"/>
</dbReference>
<sequence>ATSDRWMDARPLVPGSVAAGPITDHGELVGLADSADHAYALLINGTRALTGAWAANNDITGLTKLEVDNLRVDGNTISAISGAVFVTSATGNVLIGSSSNDVLLSATFSKIQLLSPNIELANLAGDVLVSFNGNVNDGTLTYKTTEDEFRFASLVQATQLKSTIATGTAPLIVASTTVVSNLNVDLLDGKHETDLLLLAGRAGGQDFAGGTGAGENLEMRSTVHGTKGKIVFGAAGSSVYDEVNDRLGLGTASPQQHLHISRAVPIIRLSDSNAATDQEVATLIELYRGDNTSRVGYWGMASWSNDVMVLATDYPAGEIRLSTGSAVTALMIDSSQNFDFQDGNLTTTGNIIVGGTVDGRDVAADGALLDTAMQDLIDDTTPELGGELDAGAHTIGFTLQTATGDGTTTIDWRLGNKFKFTWGAQAETFTFTAPSNPCNVVLEMKQDGTGGRDATLAMVTWLGTVPVFPDGGANKTIIALLYYNGTKWWGTITPWET</sequence>
<protein>
    <submittedName>
        <fullName evidence="1">Uncharacterized protein</fullName>
    </submittedName>
</protein>
<name>A0A0F9M8A3_9ZZZZ</name>
<evidence type="ECO:0000313" key="1">
    <source>
        <dbReference type="EMBL" id="KKM65397.1"/>
    </source>
</evidence>
<comment type="caution">
    <text evidence="1">The sequence shown here is derived from an EMBL/GenBank/DDBJ whole genome shotgun (WGS) entry which is preliminary data.</text>
</comment>
<dbReference type="AlphaFoldDB" id="A0A0F9M8A3"/>
<proteinExistence type="predicted"/>
<gene>
    <name evidence="1" type="ORF">LCGC14_1491650</name>
</gene>
<accession>A0A0F9M8A3</accession>